<dbReference type="Gene3D" id="1.20.1280.290">
    <property type="match status" value="2"/>
</dbReference>
<dbReference type="RefSeq" id="WP_043526479.1">
    <property type="nucleotide sequence ID" value="NZ_BAABKU010000034.1"/>
</dbReference>
<sequence length="217" mass="21956">MLTHVFGLLGAALSMSIAWPQVYRSCVRRRTGGLSATACMLAVAMPLGWVTYGLLIGDRFQVVTNAVSASTGVAILIALLVTRPAVRSGRALLASVGAAAGVLLAVTAIAASAALPQVSGPRAAAMLGTVLAAISFVSAIPQPLALLRDRDQDISGLSPVRWTLAASACASWFAYGLGVGQPAVWASALVGLTSALTVCGVLFTRRAGAGVRVLATA</sequence>
<proteinExistence type="predicted"/>
<feature type="transmembrane region" description="Helical" evidence="5">
    <location>
        <begin position="34"/>
        <end position="56"/>
    </location>
</feature>
<protein>
    <recommendedName>
        <fullName evidence="8">PQ loop repeat protein</fullName>
    </recommendedName>
</protein>
<evidence type="ECO:0000313" key="6">
    <source>
        <dbReference type="EMBL" id="KHD75933.1"/>
    </source>
</evidence>
<feature type="transmembrane region" description="Helical" evidence="5">
    <location>
        <begin position="123"/>
        <end position="147"/>
    </location>
</feature>
<evidence type="ECO:0008006" key="8">
    <source>
        <dbReference type="Google" id="ProtNLM"/>
    </source>
</evidence>
<dbReference type="GO" id="GO:0016020">
    <property type="term" value="C:membrane"/>
    <property type="evidence" value="ECO:0007669"/>
    <property type="project" value="UniProtKB-SubCell"/>
</dbReference>
<dbReference type="eggNOG" id="ENOG503423D">
    <property type="taxonomic scope" value="Bacteria"/>
</dbReference>
<evidence type="ECO:0000256" key="3">
    <source>
        <dbReference type="ARBA" id="ARBA00022989"/>
    </source>
</evidence>
<dbReference type="Proteomes" id="UP000054537">
    <property type="component" value="Unassembled WGS sequence"/>
</dbReference>
<dbReference type="InterPro" id="IPR006603">
    <property type="entry name" value="PQ-loop_rpt"/>
</dbReference>
<evidence type="ECO:0000256" key="2">
    <source>
        <dbReference type="ARBA" id="ARBA00022692"/>
    </source>
</evidence>
<gene>
    <name evidence="6" type="ORF">MB27_20005</name>
</gene>
<accession>A0A0A6ULJ1</accession>
<evidence type="ECO:0000256" key="4">
    <source>
        <dbReference type="ARBA" id="ARBA00023136"/>
    </source>
</evidence>
<feature type="transmembrane region" description="Helical" evidence="5">
    <location>
        <begin position="159"/>
        <end position="177"/>
    </location>
</feature>
<dbReference type="OrthoDB" id="5183257at2"/>
<dbReference type="AlphaFoldDB" id="A0A0A6ULJ1"/>
<evidence type="ECO:0000313" key="7">
    <source>
        <dbReference type="Proteomes" id="UP000054537"/>
    </source>
</evidence>
<keyword evidence="4 5" id="KW-0472">Membrane</keyword>
<reference evidence="6 7" key="1">
    <citation type="submission" date="2014-10" db="EMBL/GenBank/DDBJ databases">
        <title>Draft genome sequence of Actinoplanes utahensis NRRL 12052.</title>
        <authorList>
            <person name="Velasco-Bucheli B."/>
            <person name="del Cerro C."/>
            <person name="Hormigo D."/>
            <person name="Garcia J.L."/>
            <person name="Acebal C."/>
            <person name="Arroyo M."/>
            <person name="de la Mata I."/>
        </authorList>
    </citation>
    <scope>NUCLEOTIDE SEQUENCE [LARGE SCALE GENOMIC DNA]</scope>
    <source>
        <strain evidence="6 7">NRRL 12052</strain>
    </source>
</reference>
<feature type="transmembrane region" description="Helical" evidence="5">
    <location>
        <begin position="92"/>
        <end position="111"/>
    </location>
</feature>
<evidence type="ECO:0000256" key="5">
    <source>
        <dbReference type="SAM" id="Phobius"/>
    </source>
</evidence>
<dbReference type="Pfam" id="PF04193">
    <property type="entry name" value="PQ-loop"/>
    <property type="match status" value="1"/>
</dbReference>
<feature type="transmembrane region" description="Helical" evidence="5">
    <location>
        <begin position="62"/>
        <end position="80"/>
    </location>
</feature>
<organism evidence="6 7">
    <name type="scientific">Actinoplanes utahensis</name>
    <dbReference type="NCBI Taxonomy" id="1869"/>
    <lineage>
        <taxon>Bacteria</taxon>
        <taxon>Bacillati</taxon>
        <taxon>Actinomycetota</taxon>
        <taxon>Actinomycetes</taxon>
        <taxon>Micromonosporales</taxon>
        <taxon>Micromonosporaceae</taxon>
        <taxon>Actinoplanes</taxon>
    </lineage>
</organism>
<dbReference type="STRING" id="1869.MB27_20005"/>
<name>A0A0A6ULJ1_ACTUT</name>
<comment type="caution">
    <text evidence="6">The sequence shown here is derived from an EMBL/GenBank/DDBJ whole genome shotgun (WGS) entry which is preliminary data.</text>
</comment>
<feature type="transmembrane region" description="Helical" evidence="5">
    <location>
        <begin position="6"/>
        <end position="22"/>
    </location>
</feature>
<dbReference type="EMBL" id="JRTT01000022">
    <property type="protein sequence ID" value="KHD75933.1"/>
    <property type="molecule type" value="Genomic_DNA"/>
</dbReference>
<dbReference type="NCBIfam" id="NF037967">
    <property type="entry name" value="SemiSWEET_1"/>
    <property type="match status" value="1"/>
</dbReference>
<keyword evidence="3 5" id="KW-1133">Transmembrane helix</keyword>
<evidence type="ECO:0000256" key="1">
    <source>
        <dbReference type="ARBA" id="ARBA00004141"/>
    </source>
</evidence>
<feature type="transmembrane region" description="Helical" evidence="5">
    <location>
        <begin position="183"/>
        <end position="203"/>
    </location>
</feature>
<comment type="subcellular location">
    <subcellularLocation>
        <location evidence="1">Membrane</location>
        <topology evidence="1">Multi-pass membrane protein</topology>
    </subcellularLocation>
</comment>
<keyword evidence="2 5" id="KW-0812">Transmembrane</keyword>
<keyword evidence="7" id="KW-1185">Reference proteome</keyword>